<feature type="chain" id="PRO_5043619891" description="phospholipase A2" evidence="6">
    <location>
        <begin position="28"/>
        <end position="253"/>
    </location>
</feature>
<dbReference type="Gene3D" id="1.20.90.10">
    <property type="entry name" value="Phospholipase A2 domain"/>
    <property type="match status" value="1"/>
</dbReference>
<dbReference type="Proteomes" id="UP001159042">
    <property type="component" value="Unassembled WGS sequence"/>
</dbReference>
<dbReference type="PANTHER" id="PTHR12253">
    <property type="entry name" value="RH14732P"/>
    <property type="match status" value="1"/>
</dbReference>
<sequence length="253" mass="29017">MWKLTKQRPRCLCRLLVAVLAVAVVGAAEITDFVSTNTLSDGEVETRVYYKGVAAKETTVGKGSSTGLRFLQLSDGKRLIQLIYDGDNQLTDCEFGHQKDQVKTFLINFKRDLSNLIATSNVTVASLDFKPLPEEFRWMNYTRLRDACRKRHKEIKEIAHETARRDSGEFTHSERSKRDLSDLLRVPGTKWCGKGYSADKYTRLGGFSRTDRCCRKHDLSCPFWIGAFETKYGLFNWRVNTLMHCNCDQRLVL</sequence>
<evidence type="ECO:0000313" key="9">
    <source>
        <dbReference type="Proteomes" id="UP001159042"/>
    </source>
</evidence>
<dbReference type="GO" id="GO:0050482">
    <property type="term" value="P:arachidonate secretion"/>
    <property type="evidence" value="ECO:0007669"/>
    <property type="project" value="InterPro"/>
</dbReference>
<dbReference type="GO" id="GO:0006644">
    <property type="term" value="P:phospholipid metabolic process"/>
    <property type="evidence" value="ECO:0007669"/>
    <property type="project" value="InterPro"/>
</dbReference>
<evidence type="ECO:0000256" key="4">
    <source>
        <dbReference type="ARBA" id="ARBA00023098"/>
    </source>
</evidence>
<evidence type="ECO:0000256" key="3">
    <source>
        <dbReference type="ARBA" id="ARBA00022963"/>
    </source>
</evidence>
<dbReference type="GO" id="GO:0004623">
    <property type="term" value="F:phospholipase A2 activity"/>
    <property type="evidence" value="ECO:0007669"/>
    <property type="project" value="UniProtKB-EC"/>
</dbReference>
<evidence type="ECO:0000256" key="1">
    <source>
        <dbReference type="ARBA" id="ARBA00001913"/>
    </source>
</evidence>
<evidence type="ECO:0000313" key="8">
    <source>
        <dbReference type="EMBL" id="KAJ8923087.1"/>
    </source>
</evidence>
<dbReference type="SUPFAM" id="SSF48619">
    <property type="entry name" value="Phospholipase A2, PLA2"/>
    <property type="match status" value="1"/>
</dbReference>
<evidence type="ECO:0000256" key="6">
    <source>
        <dbReference type="SAM" id="SignalP"/>
    </source>
</evidence>
<dbReference type="InterPro" id="IPR036444">
    <property type="entry name" value="PLipase_A2_dom_sf"/>
</dbReference>
<gene>
    <name evidence="8" type="ORF">NQ315_001639</name>
</gene>
<accession>A0AAV8W8T0</accession>
<protein>
    <recommendedName>
        <fullName evidence="2">phospholipase A2</fullName>
        <ecNumber evidence="2">3.1.1.4</ecNumber>
    </recommendedName>
    <alternativeName>
        <fullName evidence="5">Phosphatidylcholine 2-acylhydrolase</fullName>
    </alternativeName>
</protein>
<evidence type="ECO:0000256" key="5">
    <source>
        <dbReference type="ARBA" id="ARBA00029903"/>
    </source>
</evidence>
<dbReference type="GO" id="GO:0016042">
    <property type="term" value="P:lipid catabolic process"/>
    <property type="evidence" value="ECO:0007669"/>
    <property type="project" value="UniProtKB-KW"/>
</dbReference>
<keyword evidence="9" id="KW-1185">Reference proteome</keyword>
<comment type="cofactor">
    <cofactor evidence="1">
        <name>Ca(2+)</name>
        <dbReference type="ChEBI" id="CHEBI:29108"/>
    </cofactor>
</comment>
<comment type="caution">
    <text evidence="8">The sequence shown here is derived from an EMBL/GenBank/DDBJ whole genome shotgun (WGS) entry which is preliminary data.</text>
</comment>
<keyword evidence="4" id="KW-0443">Lipid metabolism</keyword>
<dbReference type="Pfam" id="PF05826">
    <property type="entry name" value="Phospholip_A2_2"/>
    <property type="match status" value="1"/>
</dbReference>
<organism evidence="8 9">
    <name type="scientific">Exocentrus adspersus</name>
    <dbReference type="NCBI Taxonomy" id="1586481"/>
    <lineage>
        <taxon>Eukaryota</taxon>
        <taxon>Metazoa</taxon>
        <taxon>Ecdysozoa</taxon>
        <taxon>Arthropoda</taxon>
        <taxon>Hexapoda</taxon>
        <taxon>Insecta</taxon>
        <taxon>Pterygota</taxon>
        <taxon>Neoptera</taxon>
        <taxon>Endopterygota</taxon>
        <taxon>Coleoptera</taxon>
        <taxon>Polyphaga</taxon>
        <taxon>Cucujiformia</taxon>
        <taxon>Chrysomeloidea</taxon>
        <taxon>Cerambycidae</taxon>
        <taxon>Lamiinae</taxon>
        <taxon>Acanthocinini</taxon>
        <taxon>Exocentrus</taxon>
    </lineage>
</organism>
<name>A0AAV8W8T0_9CUCU</name>
<dbReference type="EMBL" id="JANEYG010000005">
    <property type="protein sequence ID" value="KAJ8923087.1"/>
    <property type="molecule type" value="Genomic_DNA"/>
</dbReference>
<reference evidence="8 9" key="1">
    <citation type="journal article" date="2023" name="Insect Mol. Biol.">
        <title>Genome sequencing provides insights into the evolution of gene families encoding plant cell wall-degrading enzymes in longhorned beetles.</title>
        <authorList>
            <person name="Shin N.R."/>
            <person name="Okamura Y."/>
            <person name="Kirsch R."/>
            <person name="Pauchet Y."/>
        </authorList>
    </citation>
    <scope>NUCLEOTIDE SEQUENCE [LARGE SCALE GENOMIC DNA]</scope>
    <source>
        <strain evidence="8">EAD_L_NR</strain>
    </source>
</reference>
<keyword evidence="6" id="KW-0732">Signal</keyword>
<feature type="signal peptide" evidence="6">
    <location>
        <begin position="1"/>
        <end position="27"/>
    </location>
</feature>
<feature type="domain" description="Phospholipase A2-like central" evidence="7">
    <location>
        <begin position="186"/>
        <end position="251"/>
    </location>
</feature>
<evidence type="ECO:0000256" key="2">
    <source>
        <dbReference type="ARBA" id="ARBA00013278"/>
    </source>
</evidence>
<dbReference type="EC" id="3.1.1.4" evidence="2"/>
<dbReference type="AlphaFoldDB" id="A0AAV8W8T0"/>
<keyword evidence="3" id="KW-0442">Lipid degradation</keyword>
<proteinExistence type="predicted"/>
<evidence type="ECO:0000259" key="7">
    <source>
        <dbReference type="Pfam" id="PF05826"/>
    </source>
</evidence>
<dbReference type="InterPro" id="IPR016090">
    <property type="entry name" value="PLA2-like_dom"/>
</dbReference>